<name>A0A409W2P3_9AGAR</name>
<organism evidence="3 4">
    <name type="scientific">Gymnopilus dilepis</name>
    <dbReference type="NCBI Taxonomy" id="231916"/>
    <lineage>
        <taxon>Eukaryota</taxon>
        <taxon>Fungi</taxon>
        <taxon>Dikarya</taxon>
        <taxon>Basidiomycota</taxon>
        <taxon>Agaricomycotina</taxon>
        <taxon>Agaricomycetes</taxon>
        <taxon>Agaricomycetidae</taxon>
        <taxon>Agaricales</taxon>
        <taxon>Agaricineae</taxon>
        <taxon>Hymenogastraceae</taxon>
        <taxon>Gymnopilus</taxon>
    </lineage>
</organism>
<comment type="caution">
    <text evidence="3">The sequence shown here is derived from an EMBL/GenBank/DDBJ whole genome shotgun (WGS) entry which is preliminary data.</text>
</comment>
<evidence type="ECO:0000256" key="2">
    <source>
        <dbReference type="SAM" id="Phobius"/>
    </source>
</evidence>
<feature type="transmembrane region" description="Helical" evidence="2">
    <location>
        <begin position="76"/>
        <end position="99"/>
    </location>
</feature>
<dbReference type="AlphaFoldDB" id="A0A409W2P3"/>
<evidence type="ECO:0000313" key="3">
    <source>
        <dbReference type="EMBL" id="PPQ72762.1"/>
    </source>
</evidence>
<dbReference type="Proteomes" id="UP000284706">
    <property type="component" value="Unassembled WGS sequence"/>
</dbReference>
<dbReference type="EMBL" id="NHYE01005440">
    <property type="protein sequence ID" value="PPQ72762.1"/>
    <property type="molecule type" value="Genomic_DNA"/>
</dbReference>
<evidence type="ECO:0000313" key="4">
    <source>
        <dbReference type="Proteomes" id="UP000284706"/>
    </source>
</evidence>
<keyword evidence="2" id="KW-0472">Membrane</keyword>
<feature type="transmembrane region" description="Helical" evidence="2">
    <location>
        <begin position="524"/>
        <end position="545"/>
    </location>
</feature>
<dbReference type="InParanoid" id="A0A409W2P3"/>
<dbReference type="OrthoDB" id="5348845at2759"/>
<sequence length="649" mass="70820">MSLSHNAFLRSSLPVGQNVVKNIIFKASTIVFSFVVARLFAFIAFRNEDYISSLMFGESLIQKLFFVRSRKFNSQALLVTAFAIVMVGAGFYDTVLWALDSPGYVTKTQQVNAGQLSAHMVDNPGYLVFLSNPQHDLATISLNDTFGTNLYAPGLNFTLPGINAIGIPETVPAVVPLSLSVPPSIWLDSEGWAVGLDNTMMFTTDMNTTATACFPDNVGSGEQAWRCHIRNTDALALFDNPMGRPQIWWDVNTSEFLAPSRRDNPWQSLETGGDTAMMKQVFTLTKGSRRHTFLQTTLKAVMISRVPVLLDDSEITDFIRKTWTTTPPGTALPSAAQNLVNLVIDAKNNLTSLTFGSFISIGNTSVMSYSTDYLNIENSADESIFYSSLRFVSTTISLLRSEIVFDPPKPLSTCDQPYSNIATGGVVNSVNCYSAYLSNVTDQSQGSSRFLGTIDTSSVVILSGILGDGTKNTSDSALDPEGIAWYSENTDKVDQLLLSRGLILGGERADVKVNVQHNEAAISYLQLLLILLPPFFAIVILAITFRQPMSYYNSSFFAAVCATTHVANTSCEKVGNIHQPPDIILKSKGTHVFLGTPDGEIITIVGQEQDTDELVHVDEEPLLSNTESDQSLGEKPVNDVEAGLATRTY</sequence>
<keyword evidence="2" id="KW-1133">Transmembrane helix</keyword>
<feature type="region of interest" description="Disordered" evidence="1">
    <location>
        <begin position="625"/>
        <end position="649"/>
    </location>
</feature>
<keyword evidence="4" id="KW-1185">Reference proteome</keyword>
<gene>
    <name evidence="3" type="ORF">CVT26_003145</name>
</gene>
<reference evidence="3 4" key="1">
    <citation type="journal article" date="2018" name="Evol. Lett.">
        <title>Horizontal gene cluster transfer increased hallucinogenic mushroom diversity.</title>
        <authorList>
            <person name="Reynolds H.T."/>
            <person name="Vijayakumar V."/>
            <person name="Gluck-Thaler E."/>
            <person name="Korotkin H.B."/>
            <person name="Matheny P.B."/>
            <person name="Slot J.C."/>
        </authorList>
    </citation>
    <scope>NUCLEOTIDE SEQUENCE [LARGE SCALE GENOMIC DNA]</scope>
    <source>
        <strain evidence="3 4">SRW20</strain>
    </source>
</reference>
<accession>A0A409W2P3</accession>
<keyword evidence="2" id="KW-0812">Transmembrane</keyword>
<proteinExistence type="predicted"/>
<evidence type="ECO:0000256" key="1">
    <source>
        <dbReference type="SAM" id="MobiDB-lite"/>
    </source>
</evidence>
<feature type="transmembrane region" description="Helical" evidence="2">
    <location>
        <begin position="23"/>
        <end position="45"/>
    </location>
</feature>
<protein>
    <submittedName>
        <fullName evidence="3">Uncharacterized protein</fullName>
    </submittedName>
</protein>